<organism evidence="1 2">
    <name type="scientific">Halobacillus kuroshimensis</name>
    <dbReference type="NCBI Taxonomy" id="302481"/>
    <lineage>
        <taxon>Bacteria</taxon>
        <taxon>Bacillati</taxon>
        <taxon>Bacillota</taxon>
        <taxon>Bacilli</taxon>
        <taxon>Bacillales</taxon>
        <taxon>Bacillaceae</taxon>
        <taxon>Halobacillus</taxon>
    </lineage>
</organism>
<name>A0ABS3DSW6_9BACI</name>
<sequence>MYRYWIPCCWRPVTPMYPRPAPSYPEVEASLFRESAMTMEDLIREAEGLVGKIHNDESYAEQIMMAAQQSDDKKVEGLLGEYISSAFQTTYNPDRLKITLGSSGSRVDCCRLTLILRWR</sequence>
<gene>
    <name evidence="1" type="ORF">JF544_04085</name>
</gene>
<dbReference type="EMBL" id="JAEKJY010000001">
    <property type="protein sequence ID" value="MBN8234411.1"/>
    <property type="molecule type" value="Genomic_DNA"/>
</dbReference>
<reference evidence="1 2" key="1">
    <citation type="submission" date="2020-12" db="EMBL/GenBank/DDBJ databases">
        <title>Oil enriched cultivation method for isolating marine PHA-producing bacteria.</title>
        <authorList>
            <person name="Zheng W."/>
            <person name="Yu S."/>
            <person name="Huang Y."/>
        </authorList>
    </citation>
    <scope>NUCLEOTIDE SEQUENCE [LARGE SCALE GENOMIC DNA]</scope>
    <source>
        <strain evidence="1 2">SY-2-6</strain>
    </source>
</reference>
<evidence type="ECO:0000313" key="2">
    <source>
        <dbReference type="Proteomes" id="UP000663970"/>
    </source>
</evidence>
<proteinExistence type="predicted"/>
<accession>A0ABS3DSW6</accession>
<protein>
    <submittedName>
        <fullName evidence="1">Uncharacterized protein</fullName>
    </submittedName>
</protein>
<dbReference type="Pfam" id="PF26344">
    <property type="entry name" value="YuzC"/>
    <property type="match status" value="1"/>
</dbReference>
<comment type="caution">
    <text evidence="1">The sequence shown here is derived from an EMBL/GenBank/DDBJ whole genome shotgun (WGS) entry which is preliminary data.</text>
</comment>
<keyword evidence="2" id="KW-1185">Reference proteome</keyword>
<dbReference type="InterPro" id="IPR058870">
    <property type="entry name" value="YuzC"/>
</dbReference>
<dbReference type="RefSeq" id="WP_206932536.1">
    <property type="nucleotide sequence ID" value="NZ_JAEKJY010000001.1"/>
</dbReference>
<evidence type="ECO:0000313" key="1">
    <source>
        <dbReference type="EMBL" id="MBN8234411.1"/>
    </source>
</evidence>
<dbReference type="Proteomes" id="UP000663970">
    <property type="component" value="Unassembled WGS sequence"/>
</dbReference>